<dbReference type="Pfam" id="PF01813">
    <property type="entry name" value="ATP-synt_D"/>
    <property type="match status" value="1"/>
</dbReference>
<dbReference type="STRING" id="312017.Q22F22"/>
<dbReference type="OMA" id="REEFFRM"/>
<dbReference type="InParanoid" id="Q22F22"/>
<organism evidence="4 5">
    <name type="scientific">Tetrahymena thermophila (strain SB210)</name>
    <dbReference type="NCBI Taxonomy" id="312017"/>
    <lineage>
        <taxon>Eukaryota</taxon>
        <taxon>Sar</taxon>
        <taxon>Alveolata</taxon>
        <taxon>Ciliophora</taxon>
        <taxon>Intramacronucleata</taxon>
        <taxon>Oligohymenophorea</taxon>
        <taxon>Hymenostomatida</taxon>
        <taxon>Tetrahymenina</taxon>
        <taxon>Tetrahymenidae</taxon>
        <taxon>Tetrahymena</taxon>
    </lineage>
</organism>
<evidence type="ECO:0000313" key="4">
    <source>
        <dbReference type="EMBL" id="EAR83853.2"/>
    </source>
</evidence>
<dbReference type="PANTHER" id="PTHR11671">
    <property type="entry name" value="V-TYPE ATP SYNTHASE SUBUNIT D"/>
    <property type="match status" value="1"/>
</dbReference>
<dbReference type="GO" id="GO:0046961">
    <property type="term" value="F:proton-transporting ATPase activity, rotational mechanism"/>
    <property type="evidence" value="ECO:0007669"/>
    <property type="project" value="InterPro"/>
</dbReference>
<comment type="similarity">
    <text evidence="1">Belongs to the V-ATPase D subunit family.</text>
</comment>
<dbReference type="FunCoup" id="Q22F22">
    <property type="interactions" value="264"/>
</dbReference>
<gene>
    <name evidence="4" type="ORF">TTHERM_00821870</name>
</gene>
<protein>
    <submittedName>
        <fullName evidence="4">V-type ATPase, D subunit</fullName>
    </submittedName>
</protein>
<keyword evidence="5" id="KW-1185">Reference proteome</keyword>
<dbReference type="GeneID" id="7835519"/>
<dbReference type="KEGG" id="tet:TTHERM_00821870"/>
<reference evidence="5" key="1">
    <citation type="journal article" date="2006" name="PLoS Biol.">
        <title>Macronuclear genome sequence of the ciliate Tetrahymena thermophila, a model eukaryote.</title>
        <authorList>
            <person name="Eisen J.A."/>
            <person name="Coyne R.S."/>
            <person name="Wu M."/>
            <person name="Wu D."/>
            <person name="Thiagarajan M."/>
            <person name="Wortman J.R."/>
            <person name="Badger J.H."/>
            <person name="Ren Q."/>
            <person name="Amedeo P."/>
            <person name="Jones K.M."/>
            <person name="Tallon L.J."/>
            <person name="Delcher A.L."/>
            <person name="Salzberg S.L."/>
            <person name="Silva J.C."/>
            <person name="Haas B.J."/>
            <person name="Majoros W.H."/>
            <person name="Farzad M."/>
            <person name="Carlton J.M."/>
            <person name="Smith R.K. Jr."/>
            <person name="Garg J."/>
            <person name="Pearlman R.E."/>
            <person name="Karrer K.M."/>
            <person name="Sun L."/>
            <person name="Manning G."/>
            <person name="Elde N.C."/>
            <person name="Turkewitz A.P."/>
            <person name="Asai D.J."/>
            <person name="Wilkes D.E."/>
            <person name="Wang Y."/>
            <person name="Cai H."/>
            <person name="Collins K."/>
            <person name="Stewart B.A."/>
            <person name="Lee S.R."/>
            <person name="Wilamowska K."/>
            <person name="Weinberg Z."/>
            <person name="Ruzzo W.L."/>
            <person name="Wloga D."/>
            <person name="Gaertig J."/>
            <person name="Frankel J."/>
            <person name="Tsao C.-C."/>
            <person name="Gorovsky M.A."/>
            <person name="Keeling P.J."/>
            <person name="Waller R.F."/>
            <person name="Patron N.J."/>
            <person name="Cherry J.M."/>
            <person name="Stover N.A."/>
            <person name="Krieger C.J."/>
            <person name="del Toro C."/>
            <person name="Ryder H.F."/>
            <person name="Williamson S.C."/>
            <person name="Barbeau R.A."/>
            <person name="Hamilton E.P."/>
            <person name="Orias E."/>
        </authorList>
    </citation>
    <scope>NUCLEOTIDE SEQUENCE [LARGE SCALE GENOMIC DNA]</scope>
    <source>
        <strain evidence="5">SB210</strain>
    </source>
</reference>
<name>Q22F22_TETTS</name>
<dbReference type="eggNOG" id="KOG1647">
    <property type="taxonomic scope" value="Eukaryota"/>
</dbReference>
<keyword evidence="3" id="KW-0406">Ion transport</keyword>
<dbReference type="NCBIfam" id="TIGR00309">
    <property type="entry name" value="V_ATPase_subD"/>
    <property type="match status" value="1"/>
</dbReference>
<evidence type="ECO:0000256" key="2">
    <source>
        <dbReference type="ARBA" id="ARBA00022448"/>
    </source>
</evidence>
<dbReference type="InterPro" id="IPR002699">
    <property type="entry name" value="V_ATPase_D"/>
</dbReference>
<dbReference type="RefSeq" id="XP_001031516.2">
    <property type="nucleotide sequence ID" value="XM_001031516.3"/>
</dbReference>
<sequence>MSQQITPSRMTLAIYKAKTVSAKKGHELLKKKCDALKTKFRAIMIALLENKLKMDEEMQKAFIQLADAYWAADQFNTNVRESVKKALVRIEYSSENIAGVMLPNLNIRENIKDNEDTEGNMGLLGLDKGGFSIQKAKERFKEALYLLVKVASLQTSFITLDEVIKVTNRRVNALEHVVIPRFMEVQAYINQELDEMSREDFFRLKKVLDFKRKVIAEEEKETAAKEAELRAKGVKNIGGDLLNEEADEDIVV</sequence>
<dbReference type="HOGENOM" id="CLU_069688_0_0_1"/>
<evidence type="ECO:0000256" key="3">
    <source>
        <dbReference type="ARBA" id="ARBA00023065"/>
    </source>
</evidence>
<dbReference type="AlphaFoldDB" id="Q22F22"/>
<dbReference type="OrthoDB" id="7676488at2759"/>
<dbReference type="Gene3D" id="1.10.287.3240">
    <property type="match status" value="1"/>
</dbReference>
<proteinExistence type="inferred from homology"/>
<accession>Q22F22</accession>
<evidence type="ECO:0000313" key="5">
    <source>
        <dbReference type="Proteomes" id="UP000009168"/>
    </source>
</evidence>
<keyword evidence="2" id="KW-0813">Transport</keyword>
<dbReference type="EMBL" id="GG662544">
    <property type="protein sequence ID" value="EAR83853.2"/>
    <property type="molecule type" value="Genomic_DNA"/>
</dbReference>
<dbReference type="Proteomes" id="UP000009168">
    <property type="component" value="Unassembled WGS sequence"/>
</dbReference>
<evidence type="ECO:0000256" key="1">
    <source>
        <dbReference type="ARBA" id="ARBA00005850"/>
    </source>
</evidence>